<dbReference type="GO" id="GO:0000155">
    <property type="term" value="F:phosphorelay sensor kinase activity"/>
    <property type="evidence" value="ECO:0007669"/>
    <property type="project" value="InterPro"/>
</dbReference>
<dbReference type="GO" id="GO:0005524">
    <property type="term" value="F:ATP binding"/>
    <property type="evidence" value="ECO:0007669"/>
    <property type="project" value="UniProtKB-KW"/>
</dbReference>
<evidence type="ECO:0000256" key="7">
    <source>
        <dbReference type="ARBA" id="ARBA00022840"/>
    </source>
</evidence>
<feature type="transmembrane region" description="Helical" evidence="10">
    <location>
        <begin position="42"/>
        <end position="59"/>
    </location>
</feature>
<keyword evidence="13" id="KW-1185">Reference proteome</keyword>
<keyword evidence="10" id="KW-1133">Transmembrane helix</keyword>
<proteinExistence type="predicted"/>
<evidence type="ECO:0000256" key="3">
    <source>
        <dbReference type="ARBA" id="ARBA00022553"/>
    </source>
</evidence>
<feature type="compositionally biased region" description="Basic and acidic residues" evidence="9">
    <location>
        <begin position="316"/>
        <end position="341"/>
    </location>
</feature>
<feature type="domain" description="Signal transduction histidine kinase subgroup 3 dimerisation and phosphoacceptor" evidence="11">
    <location>
        <begin position="179"/>
        <end position="245"/>
    </location>
</feature>
<evidence type="ECO:0000256" key="9">
    <source>
        <dbReference type="SAM" id="MobiDB-lite"/>
    </source>
</evidence>
<dbReference type="InterPro" id="IPR011712">
    <property type="entry name" value="Sig_transdc_His_kin_sub3_dim/P"/>
</dbReference>
<dbReference type="CDD" id="cd16917">
    <property type="entry name" value="HATPase_UhpB-NarQ-NarX-like"/>
    <property type="match status" value="1"/>
</dbReference>
<dbReference type="Gene3D" id="3.30.565.10">
    <property type="entry name" value="Histidine kinase-like ATPase, C-terminal domain"/>
    <property type="match status" value="1"/>
</dbReference>
<keyword evidence="5" id="KW-0547">Nucleotide-binding</keyword>
<keyword evidence="8" id="KW-0902">Two-component regulatory system</keyword>
<comment type="catalytic activity">
    <reaction evidence="1">
        <text>ATP + protein L-histidine = ADP + protein N-phospho-L-histidine.</text>
        <dbReference type="EC" id="2.7.13.3"/>
    </reaction>
</comment>
<sequence length="406" mass="43685">MAVGEHRIVYWIQRLSELALIGWLVLLLLVDVMVTVANHNPAMWLNPVCGVVGVLAVLWRRTRRISGFAVLLGVSFASSLVIGVIGTAGTPALAETGSLLILTVSGLRGIEPIRRAALFSVASMITLESSAGRLHEDDASLAIGFLVFVAWSVAASVGAYLRFQLERRKEAVNSVRRAERLELARELHDLVAHHITGIVVQAQAAKVVAEQKPEAVVPALDAIAGAGADALTSMRRLVSVLRAQDEAARSPGTTLMDMRTMVERFSAGGPQVVFDIGQGITDDTLAPEVMTTLHRVLQESLTNVRRHAPGTGWVEADLRLSDGHDREARPGRDQGSRRDQRPPGAATRRVWLRVRNYGSAVDARISRLGGGFGLVGMAERVEALGGRLTAGHTPEGAWEVLAEFPV</sequence>
<feature type="transmembrane region" description="Helical" evidence="10">
    <location>
        <begin position="18"/>
        <end position="36"/>
    </location>
</feature>
<evidence type="ECO:0000256" key="5">
    <source>
        <dbReference type="ARBA" id="ARBA00022741"/>
    </source>
</evidence>
<accession>A0A9W6MEW1</accession>
<evidence type="ECO:0000313" key="13">
    <source>
        <dbReference type="Proteomes" id="UP001143474"/>
    </source>
</evidence>
<dbReference type="Gene3D" id="1.20.5.1930">
    <property type="match status" value="1"/>
</dbReference>
<dbReference type="GO" id="GO:0016020">
    <property type="term" value="C:membrane"/>
    <property type="evidence" value="ECO:0007669"/>
    <property type="project" value="InterPro"/>
</dbReference>
<dbReference type="Pfam" id="PF07730">
    <property type="entry name" value="HisKA_3"/>
    <property type="match status" value="1"/>
</dbReference>
<evidence type="ECO:0000256" key="2">
    <source>
        <dbReference type="ARBA" id="ARBA00012438"/>
    </source>
</evidence>
<evidence type="ECO:0000256" key="10">
    <source>
        <dbReference type="SAM" id="Phobius"/>
    </source>
</evidence>
<name>A0A9W6MEW1_9ACTN</name>
<dbReference type="Proteomes" id="UP001143474">
    <property type="component" value="Unassembled WGS sequence"/>
</dbReference>
<comment type="caution">
    <text evidence="12">The sequence shown here is derived from an EMBL/GenBank/DDBJ whole genome shotgun (WGS) entry which is preliminary data.</text>
</comment>
<dbReference type="GO" id="GO:0046983">
    <property type="term" value="F:protein dimerization activity"/>
    <property type="evidence" value="ECO:0007669"/>
    <property type="project" value="InterPro"/>
</dbReference>
<keyword evidence="6 12" id="KW-0418">Kinase</keyword>
<protein>
    <recommendedName>
        <fullName evidence="2">histidine kinase</fullName>
        <ecNumber evidence="2">2.7.13.3</ecNumber>
    </recommendedName>
</protein>
<dbReference type="InterPro" id="IPR050482">
    <property type="entry name" value="Sensor_HK_TwoCompSys"/>
</dbReference>
<dbReference type="SUPFAM" id="SSF55874">
    <property type="entry name" value="ATPase domain of HSP90 chaperone/DNA topoisomerase II/histidine kinase"/>
    <property type="match status" value="1"/>
</dbReference>
<dbReference type="InterPro" id="IPR036890">
    <property type="entry name" value="HATPase_C_sf"/>
</dbReference>
<feature type="region of interest" description="Disordered" evidence="9">
    <location>
        <begin position="315"/>
        <end position="347"/>
    </location>
</feature>
<reference evidence="12" key="1">
    <citation type="journal article" date="2014" name="Int. J. Syst. Evol. Microbiol.">
        <title>Complete genome sequence of Corynebacterium casei LMG S-19264T (=DSM 44701T), isolated from a smear-ripened cheese.</title>
        <authorList>
            <consortium name="US DOE Joint Genome Institute (JGI-PGF)"/>
            <person name="Walter F."/>
            <person name="Albersmeier A."/>
            <person name="Kalinowski J."/>
            <person name="Ruckert C."/>
        </authorList>
    </citation>
    <scope>NUCLEOTIDE SEQUENCE</scope>
    <source>
        <strain evidence="12">VKM Ac-2007</strain>
    </source>
</reference>
<dbReference type="PANTHER" id="PTHR24421">
    <property type="entry name" value="NITRATE/NITRITE SENSOR PROTEIN NARX-RELATED"/>
    <property type="match status" value="1"/>
</dbReference>
<dbReference type="AlphaFoldDB" id="A0A9W6MEW1"/>
<reference evidence="12" key="2">
    <citation type="submission" date="2023-01" db="EMBL/GenBank/DDBJ databases">
        <authorList>
            <person name="Sun Q."/>
            <person name="Evtushenko L."/>
        </authorList>
    </citation>
    <scope>NUCLEOTIDE SEQUENCE</scope>
    <source>
        <strain evidence="12">VKM Ac-2007</strain>
    </source>
</reference>
<keyword evidence="7" id="KW-0067">ATP-binding</keyword>
<dbReference type="RefSeq" id="WP_271219980.1">
    <property type="nucleotide sequence ID" value="NZ_BAAAVD010000020.1"/>
</dbReference>
<keyword evidence="10" id="KW-0812">Transmembrane</keyword>
<evidence type="ECO:0000256" key="6">
    <source>
        <dbReference type="ARBA" id="ARBA00022777"/>
    </source>
</evidence>
<evidence type="ECO:0000259" key="11">
    <source>
        <dbReference type="Pfam" id="PF07730"/>
    </source>
</evidence>
<evidence type="ECO:0000256" key="8">
    <source>
        <dbReference type="ARBA" id="ARBA00023012"/>
    </source>
</evidence>
<gene>
    <name evidence="12" type="ORF">GCM10017600_50130</name>
</gene>
<evidence type="ECO:0000313" key="12">
    <source>
        <dbReference type="EMBL" id="GLK11606.1"/>
    </source>
</evidence>
<organism evidence="12 13">
    <name type="scientific">Streptosporangium carneum</name>
    <dbReference type="NCBI Taxonomy" id="47481"/>
    <lineage>
        <taxon>Bacteria</taxon>
        <taxon>Bacillati</taxon>
        <taxon>Actinomycetota</taxon>
        <taxon>Actinomycetes</taxon>
        <taxon>Streptosporangiales</taxon>
        <taxon>Streptosporangiaceae</taxon>
        <taxon>Streptosporangium</taxon>
    </lineage>
</organism>
<dbReference type="EMBL" id="BSEV01000012">
    <property type="protein sequence ID" value="GLK11606.1"/>
    <property type="molecule type" value="Genomic_DNA"/>
</dbReference>
<dbReference type="EC" id="2.7.13.3" evidence="2"/>
<keyword evidence="3" id="KW-0597">Phosphoprotein</keyword>
<keyword evidence="4" id="KW-0808">Transferase</keyword>
<dbReference type="PANTHER" id="PTHR24421:SF10">
    <property type="entry name" value="NITRATE_NITRITE SENSOR PROTEIN NARQ"/>
    <property type="match status" value="1"/>
</dbReference>
<keyword evidence="10" id="KW-0472">Membrane</keyword>
<evidence type="ECO:0000256" key="4">
    <source>
        <dbReference type="ARBA" id="ARBA00022679"/>
    </source>
</evidence>
<evidence type="ECO:0000256" key="1">
    <source>
        <dbReference type="ARBA" id="ARBA00000085"/>
    </source>
</evidence>
<feature type="transmembrane region" description="Helical" evidence="10">
    <location>
        <begin position="66"/>
        <end position="86"/>
    </location>
</feature>
<feature type="transmembrane region" description="Helical" evidence="10">
    <location>
        <begin position="141"/>
        <end position="161"/>
    </location>
</feature>